<dbReference type="InterPro" id="IPR019734">
    <property type="entry name" value="TPR_rpt"/>
</dbReference>
<dbReference type="SUPFAM" id="SSF48452">
    <property type="entry name" value="TPR-like"/>
    <property type="match status" value="2"/>
</dbReference>
<dbReference type="OrthoDB" id="1534087at2759"/>
<dbReference type="RefSeq" id="XP_024338795.1">
    <property type="nucleotide sequence ID" value="XM_024488821.1"/>
</dbReference>
<keyword evidence="1" id="KW-0802">TPR repeat</keyword>
<reference evidence="3 4" key="1">
    <citation type="submission" date="2017-04" db="EMBL/GenBank/DDBJ databases">
        <title>Genome Sequence of the Model Brown-Rot Fungus Postia placenta SB12.</title>
        <authorList>
            <consortium name="DOE Joint Genome Institute"/>
            <person name="Gaskell J."/>
            <person name="Kersten P."/>
            <person name="Larrondo L.F."/>
            <person name="Canessa P."/>
            <person name="Martinez D."/>
            <person name="Hibbett D."/>
            <person name="Schmoll M."/>
            <person name="Kubicek C.P."/>
            <person name="Martinez A.T."/>
            <person name="Yadav J."/>
            <person name="Master E."/>
            <person name="Magnuson J.K."/>
            <person name="James T."/>
            <person name="Yaver D."/>
            <person name="Berka R."/>
            <person name="Labutti K."/>
            <person name="Lipzen A."/>
            <person name="Aerts A."/>
            <person name="Barry K."/>
            <person name="Henrissat B."/>
            <person name="Blanchette R."/>
            <person name="Grigoriev I."/>
            <person name="Cullen D."/>
        </authorList>
    </citation>
    <scope>NUCLEOTIDE SEQUENCE [LARGE SCALE GENOMIC DNA]</scope>
    <source>
        <strain evidence="3 4">MAD-698-R-SB12</strain>
    </source>
</reference>
<feature type="repeat" description="TPR" evidence="1">
    <location>
        <begin position="1324"/>
        <end position="1357"/>
    </location>
</feature>
<dbReference type="Gene3D" id="3.40.50.300">
    <property type="entry name" value="P-loop containing nucleotide triphosphate hydrolases"/>
    <property type="match status" value="1"/>
</dbReference>
<evidence type="ECO:0000256" key="1">
    <source>
        <dbReference type="PROSITE-ProRule" id="PRU00339"/>
    </source>
</evidence>
<dbReference type="EMBL" id="KZ110597">
    <property type="protein sequence ID" value="OSX62001.1"/>
    <property type="molecule type" value="Genomic_DNA"/>
</dbReference>
<protein>
    <recommendedName>
        <fullName evidence="2">Fungal STAND N-terminal Goodbye domain-containing protein</fullName>
    </recommendedName>
</protein>
<evidence type="ECO:0000313" key="4">
    <source>
        <dbReference type="Proteomes" id="UP000194127"/>
    </source>
</evidence>
<feature type="repeat" description="TPR" evidence="1">
    <location>
        <begin position="1244"/>
        <end position="1277"/>
    </location>
</feature>
<dbReference type="PANTHER" id="PTHR47691">
    <property type="entry name" value="REGULATOR-RELATED"/>
    <property type="match status" value="1"/>
</dbReference>
<dbReference type="SUPFAM" id="SSF52540">
    <property type="entry name" value="P-loop containing nucleoside triphosphate hydrolases"/>
    <property type="match status" value="1"/>
</dbReference>
<dbReference type="Pfam" id="PF17109">
    <property type="entry name" value="Goodbye"/>
    <property type="match status" value="1"/>
</dbReference>
<dbReference type="InterPro" id="IPR027417">
    <property type="entry name" value="P-loop_NTPase"/>
</dbReference>
<dbReference type="SMART" id="SM00028">
    <property type="entry name" value="TPR"/>
    <property type="match status" value="8"/>
</dbReference>
<dbReference type="Gene3D" id="1.25.40.10">
    <property type="entry name" value="Tetratricopeptide repeat domain"/>
    <property type="match status" value="2"/>
</dbReference>
<dbReference type="Proteomes" id="UP000194127">
    <property type="component" value="Unassembled WGS sequence"/>
</dbReference>
<evidence type="ECO:0000259" key="2">
    <source>
        <dbReference type="Pfam" id="PF17109"/>
    </source>
</evidence>
<proteinExistence type="predicted"/>
<accession>A0A1X6N055</accession>
<evidence type="ECO:0000313" key="3">
    <source>
        <dbReference type="EMBL" id="OSX62001.1"/>
    </source>
</evidence>
<gene>
    <name evidence="3" type="ORF">POSPLADRAFT_1181230</name>
</gene>
<feature type="domain" description="Fungal STAND N-terminal Goodbye" evidence="2">
    <location>
        <begin position="382"/>
        <end position="502"/>
    </location>
</feature>
<dbReference type="GO" id="GO:0043531">
    <property type="term" value="F:ADP binding"/>
    <property type="evidence" value="ECO:0007669"/>
    <property type="project" value="InterPro"/>
</dbReference>
<dbReference type="InterPro" id="IPR011990">
    <property type="entry name" value="TPR-like_helical_dom_sf"/>
</dbReference>
<dbReference type="PANTHER" id="PTHR47691:SF3">
    <property type="entry name" value="HTH-TYPE TRANSCRIPTIONAL REGULATOR RV0890C-RELATED"/>
    <property type="match status" value="1"/>
</dbReference>
<dbReference type="STRING" id="670580.A0A1X6N055"/>
<keyword evidence="4" id="KW-1185">Reference proteome</keyword>
<dbReference type="PROSITE" id="PS50005">
    <property type="entry name" value="TPR"/>
    <property type="match status" value="2"/>
</dbReference>
<dbReference type="GeneID" id="36333770"/>
<organism evidence="3 4">
    <name type="scientific">Postia placenta MAD-698-R-SB12</name>
    <dbReference type="NCBI Taxonomy" id="670580"/>
    <lineage>
        <taxon>Eukaryota</taxon>
        <taxon>Fungi</taxon>
        <taxon>Dikarya</taxon>
        <taxon>Basidiomycota</taxon>
        <taxon>Agaricomycotina</taxon>
        <taxon>Agaricomycetes</taxon>
        <taxon>Polyporales</taxon>
        <taxon>Adustoporiaceae</taxon>
        <taxon>Rhodonia</taxon>
    </lineage>
</organism>
<name>A0A1X6N055_9APHY</name>
<sequence length="1396" mass="154543">MQVHTAQGLPPIWSKALKRFKDSTNIDLEAIDDEGESSIPGLIAVKDAKSLSTTVHAKFSSNKILKHGPDRILESCKRAFGDVDCLLSHVTDAKQGNVRRIIIFRSFAALFLVSPSLTHVNAVVHLWDQVPLMDSSLANNVPASDRAPFENVLISYVTLAGTVYNVIKKKRAWALFHDQIKRGWEHTLAEYASLVGLDVQSPNFPRKVTSAVELQAQLQALGFKESAAAVQLRANARELAELIMSRRIHGLEGGDIASRGKTTAVALIADLTAGLTTILMRLPPIAQEAESSAAVILAQIKASTLRITGEGAKTLRSVSVPWMSSSLFARNDKLQSTIHELAWLVENASMTYAAQGDHMRRPLTILTKLTDTASTSRFADIWEKAIRRYTASTGVDISAWAAVQHIDALTSIETALENGRYTFQQEHKKAEEAAKVVGPVVKFIKTFVDPAADLAEPHLPGVKLAAVALEKLLDAADKLGSSYEPILSLFDALSDFLDRMRVHLTSRSDIEIMEIHEEVLAEMLVIFGVITGRMNKGFLGACLISTAWTCWRLTTGDDDIKAATTRLQALLDKEDRMTGALVLSKLNDVKHAVEEGFDAVYSNVLICLHREAIFPPRPVLFFGRKEEREYLVDAILQLKSIIALGTGGIGKTTVITDMLYDDQVMSQFTRRYFVSCEDVTTLDGLRTCVANVLSMPAEVRNEQLHTRILSELGRQPSVLFLDNFETLFDVAGVRRAVETELEAYTGVDGLALVVTMRGAEAPAIGRIQWAKLVLTPLSHEEGVTLFKKTARIADDTNDPFIDKLVDAVDSLPLAVTLLAHQVQPELGTTTRSLWGRWEKRRIDMVTRSDGARDRLLDLSTSIELSIYSPRMQHEPSAKSVMALLSQLPGGLPFGTNTSEQMQSALEDSVDLSLSLQTLCRVGLAYADTNGAHPRYRMLAPIREYCRGHSELQLSRSLWESLTDFYIQFVEENGDYVNAACLAVVPPELPNIRQVLASRNWETGATSSAIRASIDYTSWTEFLGAPSIDILQLCIAYVHDNELLGDCHYTMANVYSSLDRNDDAETALNQALEYHKASGSQKGEANDLQNLAWIYQYRGDLRRAMDHLEEALSLHRAIEDRKGEARALGSLGDLFYREDDLEEAEKSLIDALSLYRAINHCLGEANVLQSLGDVYCRKNYFYKAERTYKKAASLHHSLQDRTGEATDHQSLAIMYFQKGNLDKAEASSCTALDLFATIHNRFGQANSLQGLGKVYLYREDLSKAEESLKNALSLHQAVQARTGLAVDLALLGEIYMKSDRNAEAEKVLHDAVDLYRTIHMPLGEGNALQILGKVYTKMARFDEAEAILTRALELHQAIEWAKGSIGNDEWALEELLQAREASARDREVSTPTGHPLL</sequence>
<dbReference type="InterPro" id="IPR031350">
    <property type="entry name" value="Goodbye_dom"/>
</dbReference>
<dbReference type="Pfam" id="PF13424">
    <property type="entry name" value="TPR_12"/>
    <property type="match status" value="4"/>
</dbReference>